<dbReference type="OrthoDB" id="976022at2"/>
<keyword evidence="1" id="KW-0449">Lipoprotein</keyword>
<accession>A0A5S3N547</accession>
<sequence length="320" mass="37694">MRFYQFVLLVFLGIMSCKKDGLQNVDVSNVDVQFSVERFDVDFYTSNKENLLEIKQKYPYFFPQQITDSISLAKINSKDEQELFAETQKIYKNITPLKEQLTSLFKHVKYHNPKFNSPKVITMLTNIDYDSRVLYADSLLIVSLDVYLGKNHKFYADYPKYIKENNTKNHIVVDAANAIIAKQIIPSNNRSFISKMIEEGKKMYLLDMYLPSISDKEKIGFEANKYDWVLNNEEQIWAYFIEKELLFSTDTNLNQRFLDVAPFSKFYMEHDNLSPGRVGVYIGWQIVRSYMNYNNDVSLQELLNKNATDLFKESKYKPRK</sequence>
<evidence type="ECO:0000313" key="2">
    <source>
        <dbReference type="Proteomes" id="UP000307140"/>
    </source>
</evidence>
<dbReference type="AlphaFoldDB" id="A0A5S3N547"/>
<organism evidence="1 2">
    <name type="scientific">Polaribacter aestuariivivens</name>
    <dbReference type="NCBI Taxonomy" id="2304626"/>
    <lineage>
        <taxon>Bacteria</taxon>
        <taxon>Pseudomonadati</taxon>
        <taxon>Bacteroidota</taxon>
        <taxon>Flavobacteriia</taxon>
        <taxon>Flavobacteriales</taxon>
        <taxon>Flavobacteriaceae</taxon>
    </lineage>
</organism>
<name>A0A5S3N547_9FLAO</name>
<reference evidence="1 2" key="1">
    <citation type="submission" date="2019-05" db="EMBL/GenBank/DDBJ databases">
        <title>Polaribacter aestuariivivens sp. nov., isolated from a tidal flat.</title>
        <authorList>
            <person name="Yoon J.-H."/>
        </authorList>
    </citation>
    <scope>NUCLEOTIDE SEQUENCE [LARGE SCALE GENOMIC DNA]</scope>
    <source>
        <strain evidence="1 2">DBTF-3</strain>
    </source>
</reference>
<dbReference type="PROSITE" id="PS51257">
    <property type="entry name" value="PROKAR_LIPOPROTEIN"/>
    <property type="match status" value="1"/>
</dbReference>
<keyword evidence="2" id="KW-1185">Reference proteome</keyword>
<evidence type="ECO:0000313" key="1">
    <source>
        <dbReference type="EMBL" id="TMM29634.1"/>
    </source>
</evidence>
<dbReference type="EMBL" id="VANR01000005">
    <property type="protein sequence ID" value="TMM29634.1"/>
    <property type="molecule type" value="Genomic_DNA"/>
</dbReference>
<dbReference type="Proteomes" id="UP000307140">
    <property type="component" value="Unassembled WGS sequence"/>
</dbReference>
<protein>
    <submittedName>
        <fullName evidence="1">Gliding motility lipoprotein GldB</fullName>
    </submittedName>
</protein>
<dbReference type="RefSeq" id="WP_138536449.1">
    <property type="nucleotide sequence ID" value="NZ_VANR01000005.1"/>
</dbReference>
<comment type="caution">
    <text evidence="1">The sequence shown here is derived from an EMBL/GenBank/DDBJ whole genome shotgun (WGS) entry which is preliminary data.</text>
</comment>
<gene>
    <name evidence="1" type="primary">gldB</name>
    <name evidence="1" type="ORF">FDT66_11000</name>
</gene>
<proteinExistence type="predicted"/>
<dbReference type="Pfam" id="PF25594">
    <property type="entry name" value="GldB_lipo"/>
    <property type="match status" value="1"/>
</dbReference>
<dbReference type="InterPro" id="IPR019853">
    <property type="entry name" value="GldB-like"/>
</dbReference>
<dbReference type="NCBIfam" id="TIGR03514">
    <property type="entry name" value="GldB_lipo"/>
    <property type="match status" value="1"/>
</dbReference>